<protein>
    <submittedName>
        <fullName evidence="1">Uncharacterized protein</fullName>
    </submittedName>
</protein>
<gene>
    <name evidence="1" type="ORF">PTTT1_LOCUS29800</name>
</gene>
<evidence type="ECO:0000313" key="1">
    <source>
        <dbReference type="EMBL" id="CAG9285665.1"/>
    </source>
</evidence>
<name>A0A8J9X4S0_PHATR</name>
<dbReference type="EMBL" id="OU594961">
    <property type="protein sequence ID" value="CAG9285665.1"/>
    <property type="molecule type" value="Genomic_DNA"/>
</dbReference>
<organism evidence="1">
    <name type="scientific">Phaeodactylum tricornutum</name>
    <name type="common">Diatom</name>
    <dbReference type="NCBI Taxonomy" id="2850"/>
    <lineage>
        <taxon>Eukaryota</taxon>
        <taxon>Sar</taxon>
        <taxon>Stramenopiles</taxon>
        <taxon>Ochrophyta</taxon>
        <taxon>Bacillariophyta</taxon>
        <taxon>Bacillariophyceae</taxon>
        <taxon>Bacillariophycidae</taxon>
        <taxon>Naviculales</taxon>
        <taxon>Phaeodactylaceae</taxon>
        <taxon>Phaeodactylum</taxon>
    </lineage>
</organism>
<proteinExistence type="predicted"/>
<dbReference type="AlphaFoldDB" id="A0A8J9X4S0"/>
<sequence>MSNSFSSDASLSSSSFLVTESMVQGDDCSIASSVPPIVTPVRATMDPVPPAVHVETAKVSIKRRFDSMNYCIEEAIKASKHQYGAGPSGLYLEVARGSTKRRFDFATENAKKKEFYIQDRQPYYEQAELQKIIKPIPVYATKEGQVHLVALIEAGDVKPRPSRATPASLFHQRVVEWETTQPFQTEVIHDEQHENASLLNGSIHSIELSDDEDDVDSLYDPMEIFDDTAPDLPLLEVDGHFIHTMAGQMDFNHPLLFAGNQAAASLIRYNGNCNNKDVSLPILAIPKVWDAKDLLYSVRSNRGSHVHESSKFTDKFQYCQSGQRLYNRRSRGLPPLYAV</sequence>
<dbReference type="Proteomes" id="UP000836788">
    <property type="component" value="Chromosome 20"/>
</dbReference>
<reference evidence="1" key="1">
    <citation type="submission" date="2022-02" db="EMBL/GenBank/DDBJ databases">
        <authorList>
            <person name="Giguere J D."/>
        </authorList>
    </citation>
    <scope>NUCLEOTIDE SEQUENCE</scope>
    <source>
        <strain evidence="1">CCAP 1055/1</strain>
    </source>
</reference>
<accession>A0A8J9X4S0</accession>